<evidence type="ECO:0000313" key="10">
    <source>
        <dbReference type="EMBL" id="EFN54862.1"/>
    </source>
</evidence>
<comment type="similarity">
    <text evidence="2">Belongs to the peptidase C13 family.</text>
</comment>
<dbReference type="OMA" id="RWQEEFL"/>
<reference evidence="10 11" key="1">
    <citation type="journal article" date="2010" name="Plant Cell">
        <title>The Chlorella variabilis NC64A genome reveals adaptation to photosymbiosis, coevolution with viruses, and cryptic sex.</title>
        <authorList>
            <person name="Blanc G."/>
            <person name="Duncan G."/>
            <person name="Agarkova I."/>
            <person name="Borodovsky M."/>
            <person name="Gurnon J."/>
            <person name="Kuo A."/>
            <person name="Lindquist E."/>
            <person name="Lucas S."/>
            <person name="Pangilinan J."/>
            <person name="Polle J."/>
            <person name="Salamov A."/>
            <person name="Terry A."/>
            <person name="Yamada T."/>
            <person name="Dunigan D.D."/>
            <person name="Grigoriev I.V."/>
            <person name="Claverie J.M."/>
            <person name="Van Etten J.L."/>
        </authorList>
    </citation>
    <scope>NUCLEOTIDE SEQUENCE [LARGE SCALE GENOMIC DNA]</scope>
    <source>
        <strain evidence="10 11">NC64A</strain>
    </source>
</reference>
<dbReference type="PANTHER" id="PTHR12000">
    <property type="entry name" value="HEMOGLOBINASE FAMILY MEMBER"/>
    <property type="match status" value="1"/>
</dbReference>
<dbReference type="PIRSF" id="PIRSF019663">
    <property type="entry name" value="Legumain"/>
    <property type="match status" value="1"/>
</dbReference>
<keyword evidence="6" id="KW-0378">Hydrolase</keyword>
<dbReference type="GO" id="GO:0004197">
    <property type="term" value="F:cysteine-type endopeptidase activity"/>
    <property type="evidence" value="ECO:0007669"/>
    <property type="project" value="UniProtKB-EC"/>
</dbReference>
<dbReference type="RefSeq" id="XP_005846964.1">
    <property type="nucleotide sequence ID" value="XM_005846902.1"/>
</dbReference>
<dbReference type="PANTHER" id="PTHR12000:SF42">
    <property type="entry name" value="LEGUMAIN"/>
    <property type="match status" value="1"/>
</dbReference>
<dbReference type="FunFam" id="3.40.50.1460:FF:000006">
    <property type="entry name" value="Legumain"/>
    <property type="match status" value="1"/>
</dbReference>
<dbReference type="Proteomes" id="UP000008141">
    <property type="component" value="Unassembled WGS sequence"/>
</dbReference>
<evidence type="ECO:0000313" key="11">
    <source>
        <dbReference type="Proteomes" id="UP000008141"/>
    </source>
</evidence>
<evidence type="ECO:0000256" key="3">
    <source>
        <dbReference type="ARBA" id="ARBA00012628"/>
    </source>
</evidence>
<dbReference type="InterPro" id="IPR046427">
    <property type="entry name" value="Legumain_prodom_sf"/>
</dbReference>
<dbReference type="EC" id="3.4.22.34" evidence="3"/>
<dbReference type="Gene3D" id="1.10.132.130">
    <property type="match status" value="1"/>
</dbReference>
<keyword evidence="7" id="KW-0788">Thiol protease</keyword>
<dbReference type="eggNOG" id="KOG1348">
    <property type="taxonomic scope" value="Eukaryota"/>
</dbReference>
<dbReference type="KEGG" id="cvr:CHLNCDRAFT_24292"/>
<dbReference type="GO" id="GO:0005773">
    <property type="term" value="C:vacuole"/>
    <property type="evidence" value="ECO:0007669"/>
    <property type="project" value="GOC"/>
</dbReference>
<dbReference type="Gene3D" id="3.40.50.1460">
    <property type="match status" value="1"/>
</dbReference>
<dbReference type="GeneID" id="17354462"/>
<dbReference type="STRING" id="554065.E1ZH50"/>
<evidence type="ECO:0000256" key="4">
    <source>
        <dbReference type="ARBA" id="ARBA00022670"/>
    </source>
</evidence>
<keyword evidence="4" id="KW-0645">Protease</keyword>
<dbReference type="GO" id="GO:0006624">
    <property type="term" value="P:vacuolar protein processing"/>
    <property type="evidence" value="ECO:0007669"/>
    <property type="project" value="TreeGrafter"/>
</dbReference>
<evidence type="ECO:0000256" key="2">
    <source>
        <dbReference type="ARBA" id="ARBA00009941"/>
    </source>
</evidence>
<evidence type="ECO:0000256" key="7">
    <source>
        <dbReference type="ARBA" id="ARBA00022807"/>
    </source>
</evidence>
<dbReference type="GO" id="GO:0051603">
    <property type="term" value="P:proteolysis involved in protein catabolic process"/>
    <property type="evidence" value="ECO:0007669"/>
    <property type="project" value="InterPro"/>
</dbReference>
<sequence length="467" mass="49328">PTPPQTTSAGELWALLIAGSAGWGNYRHQADVAHAYQVLRRGGVKEDRIVTMMYDDIADNPANPHPGQLFNRPHGPDVYAGVPIDYSRDAVSAANFLAVLAGDAKGVGPRSRHASGRVIASGPTDKVFVYYSDHGAPGVVGMPSGPFLYADQLHAVVANKSRAGGFAEMVIYMEACESGSMFEGMLEDSLSVYATTASNGHESSWGTYCPGMAPSPPPEFGTCLGDLYSVAWMENADASDLTIETLKKQFQLVKARVSRNFTYTQGSHVMRFGSFIIGEEPAAEFEGGGNIDYGAQAADNGLPWAPLGAVPQREADLVPLYHRYQTAEEGPAKAEARRHLEAEASGRHAGRALAAWWPRQHPLHPAELGAALLALSLTAASFLPRPAGAALVDDWDCLRGMVGAWEGACGRLDQYGMRHTRAFANLCNAGLQPAALGASARDACGSSAPHAGKLVSGGPDAQLVASA</sequence>
<dbReference type="InterPro" id="IPR001096">
    <property type="entry name" value="Peptidase_C13"/>
</dbReference>
<dbReference type="Pfam" id="PF20985">
    <property type="entry name" value="Legum_prodom"/>
    <property type="match status" value="1"/>
</dbReference>
<feature type="active site" description="Nucleophile" evidence="8">
    <location>
        <position position="176"/>
    </location>
</feature>
<accession>E1ZH50</accession>
<dbReference type="PIRSF" id="PIRSF500139">
    <property type="entry name" value="AE"/>
    <property type="match status" value="1"/>
</dbReference>
<feature type="non-terminal residue" evidence="10">
    <location>
        <position position="1"/>
    </location>
</feature>
<dbReference type="PRINTS" id="PR00776">
    <property type="entry name" value="HEMOGLOBNASE"/>
</dbReference>
<dbReference type="InParanoid" id="E1ZH50"/>
<dbReference type="EMBL" id="GL433846">
    <property type="protein sequence ID" value="EFN54862.1"/>
    <property type="molecule type" value="Genomic_DNA"/>
</dbReference>
<feature type="domain" description="Legumain prodomain" evidence="9">
    <location>
        <begin position="385"/>
        <end position="444"/>
    </location>
</feature>
<protein>
    <recommendedName>
        <fullName evidence="3">legumain</fullName>
        <ecNumber evidence="3">3.4.22.34</ecNumber>
    </recommendedName>
</protein>
<evidence type="ECO:0000256" key="6">
    <source>
        <dbReference type="ARBA" id="ARBA00022801"/>
    </source>
</evidence>
<feature type="active site" evidence="8">
    <location>
        <position position="134"/>
    </location>
</feature>
<proteinExistence type="inferred from homology"/>
<evidence type="ECO:0000256" key="5">
    <source>
        <dbReference type="ARBA" id="ARBA00022729"/>
    </source>
</evidence>
<dbReference type="Pfam" id="PF01650">
    <property type="entry name" value="Peptidase_C13"/>
    <property type="match status" value="1"/>
</dbReference>
<dbReference type="InterPro" id="IPR048501">
    <property type="entry name" value="Legum_prodom"/>
</dbReference>
<dbReference type="AlphaFoldDB" id="E1ZH50"/>
<name>E1ZH50_CHLVA</name>
<evidence type="ECO:0000256" key="1">
    <source>
        <dbReference type="ARBA" id="ARBA00000810"/>
    </source>
</evidence>
<keyword evidence="5" id="KW-0732">Signal</keyword>
<keyword evidence="11" id="KW-1185">Reference proteome</keyword>
<gene>
    <name evidence="10" type="ORF">CHLNCDRAFT_24292</name>
</gene>
<dbReference type="InterPro" id="IPR043577">
    <property type="entry name" value="AE"/>
</dbReference>
<evidence type="ECO:0000256" key="8">
    <source>
        <dbReference type="PIRSR" id="PIRSR019663-1"/>
    </source>
</evidence>
<comment type="catalytic activity">
    <reaction evidence="1">
        <text>Hydrolysis of proteins and small molecule substrates at -Asn-|-Xaa- bonds.</text>
        <dbReference type="EC" id="3.4.22.34"/>
    </reaction>
</comment>
<organism evidence="11">
    <name type="scientific">Chlorella variabilis</name>
    <name type="common">Green alga</name>
    <dbReference type="NCBI Taxonomy" id="554065"/>
    <lineage>
        <taxon>Eukaryota</taxon>
        <taxon>Viridiplantae</taxon>
        <taxon>Chlorophyta</taxon>
        <taxon>core chlorophytes</taxon>
        <taxon>Trebouxiophyceae</taxon>
        <taxon>Chlorellales</taxon>
        <taxon>Chlorellaceae</taxon>
        <taxon>Chlorella clade</taxon>
        <taxon>Chlorella</taxon>
    </lineage>
</organism>
<dbReference type="FunCoup" id="E1ZH50">
    <property type="interactions" value="295"/>
</dbReference>
<dbReference type="OrthoDB" id="192611at2759"/>
<evidence type="ECO:0000259" key="9">
    <source>
        <dbReference type="Pfam" id="PF20985"/>
    </source>
</evidence>